<dbReference type="Proteomes" id="UP000823892">
    <property type="component" value="Unassembled WGS sequence"/>
</dbReference>
<reference evidence="2" key="1">
    <citation type="journal article" date="2021" name="PeerJ">
        <title>Extensive microbial diversity within the chicken gut microbiome revealed by metagenomics and culture.</title>
        <authorList>
            <person name="Gilroy R."/>
            <person name="Ravi A."/>
            <person name="Getino M."/>
            <person name="Pursley I."/>
            <person name="Horton D.L."/>
            <person name="Alikhan N.F."/>
            <person name="Baker D."/>
            <person name="Gharbi K."/>
            <person name="Hall N."/>
            <person name="Watson M."/>
            <person name="Adriaenssens E.M."/>
            <person name="Foster-Nyarko E."/>
            <person name="Jarju S."/>
            <person name="Secka A."/>
            <person name="Antonio M."/>
            <person name="Oren A."/>
            <person name="Chaudhuri R.R."/>
            <person name="La Ragione R."/>
            <person name="Hildebrand F."/>
            <person name="Pallen M.J."/>
        </authorList>
    </citation>
    <scope>NUCLEOTIDE SEQUENCE</scope>
    <source>
        <strain evidence="2">ChiBcec6-4105</strain>
    </source>
</reference>
<dbReference type="AlphaFoldDB" id="A0A9D2TVX7"/>
<feature type="transmembrane region" description="Helical" evidence="1">
    <location>
        <begin position="53"/>
        <end position="72"/>
    </location>
</feature>
<reference evidence="2" key="2">
    <citation type="submission" date="2021-04" db="EMBL/GenBank/DDBJ databases">
        <authorList>
            <person name="Gilroy R."/>
        </authorList>
    </citation>
    <scope>NUCLEOTIDE SEQUENCE</scope>
    <source>
        <strain evidence="2">ChiBcec6-4105</strain>
    </source>
</reference>
<name>A0A9D2TVX7_9FIRM</name>
<feature type="transmembrane region" description="Helical" evidence="1">
    <location>
        <begin position="30"/>
        <end position="47"/>
    </location>
</feature>
<sequence length="222" mass="26067">MYLIQYLPYAITLLFLLLPAVLLGFQQRSLNFYGLSGSFLILLIVFGSRPRQLFYLLGSFLLSMLLIKAALLWRKRQAFRIWSFLLFLLPALFPMILKNFVLIPGQQLPLYAAEVCLSLKTIQILVYIYRDRIREYPAGECAGFLLFFPSLFLGPLDNSLEFHRSWTYVPSVKEYRRLLGKGLKELLWGIFYLLFIAHILSIFLQELFLEKDDLIQQMRCFI</sequence>
<keyword evidence="1" id="KW-0812">Transmembrane</keyword>
<feature type="transmembrane region" description="Helical" evidence="1">
    <location>
        <begin position="109"/>
        <end position="129"/>
    </location>
</feature>
<comment type="caution">
    <text evidence="2">The sequence shown here is derived from an EMBL/GenBank/DDBJ whole genome shotgun (WGS) entry which is preliminary data.</text>
</comment>
<protein>
    <submittedName>
        <fullName evidence="2">Uncharacterized protein</fullName>
    </submittedName>
</protein>
<accession>A0A9D2TVX7</accession>
<feature type="transmembrane region" description="Helical" evidence="1">
    <location>
        <begin position="186"/>
        <end position="209"/>
    </location>
</feature>
<evidence type="ECO:0000256" key="1">
    <source>
        <dbReference type="SAM" id="Phobius"/>
    </source>
</evidence>
<gene>
    <name evidence="2" type="ORF">H9914_05430</name>
</gene>
<dbReference type="EMBL" id="DWUY01000113">
    <property type="protein sequence ID" value="HJD28420.1"/>
    <property type="molecule type" value="Genomic_DNA"/>
</dbReference>
<keyword evidence="1" id="KW-0472">Membrane</keyword>
<keyword evidence="1" id="KW-1133">Transmembrane helix</keyword>
<feature type="transmembrane region" description="Helical" evidence="1">
    <location>
        <begin position="79"/>
        <end position="97"/>
    </location>
</feature>
<organism evidence="2 3">
    <name type="scientific">Candidatus Blautia avicola</name>
    <dbReference type="NCBI Taxonomy" id="2838483"/>
    <lineage>
        <taxon>Bacteria</taxon>
        <taxon>Bacillati</taxon>
        <taxon>Bacillota</taxon>
        <taxon>Clostridia</taxon>
        <taxon>Lachnospirales</taxon>
        <taxon>Lachnospiraceae</taxon>
        <taxon>Blautia</taxon>
    </lineage>
</organism>
<evidence type="ECO:0000313" key="3">
    <source>
        <dbReference type="Proteomes" id="UP000823892"/>
    </source>
</evidence>
<proteinExistence type="predicted"/>
<feature type="transmembrane region" description="Helical" evidence="1">
    <location>
        <begin position="6"/>
        <end position="25"/>
    </location>
</feature>
<evidence type="ECO:0000313" key="2">
    <source>
        <dbReference type="EMBL" id="HJD28420.1"/>
    </source>
</evidence>
<feature type="transmembrane region" description="Helical" evidence="1">
    <location>
        <begin position="136"/>
        <end position="156"/>
    </location>
</feature>